<dbReference type="Proteomes" id="UP000037755">
    <property type="component" value="Unassembled WGS sequence"/>
</dbReference>
<accession>A0A0M8MII9</accession>
<dbReference type="STRING" id="1202724.AM493_09715"/>
<dbReference type="Gene3D" id="2.60.40.10">
    <property type="entry name" value="Immunoglobulins"/>
    <property type="match status" value="1"/>
</dbReference>
<evidence type="ECO:0000256" key="1">
    <source>
        <dbReference type="SAM" id="SignalP"/>
    </source>
</evidence>
<dbReference type="InterPro" id="IPR013783">
    <property type="entry name" value="Ig-like_fold"/>
</dbReference>
<feature type="chain" id="PRO_5005818421" description="PKD domain-containing protein" evidence="1">
    <location>
        <begin position="22"/>
        <end position="769"/>
    </location>
</feature>
<gene>
    <name evidence="2" type="ORF">AM493_09715</name>
</gene>
<keyword evidence="3" id="KW-1185">Reference proteome</keyword>
<dbReference type="InterPro" id="IPR049804">
    <property type="entry name" value="Choice_anch_L"/>
</dbReference>
<dbReference type="PATRIC" id="fig|1202724.3.peg.2016"/>
<keyword evidence="1" id="KW-0732">Signal</keyword>
<sequence>MNITFARCFVLFFLVTFSATAQYIQVNDQYTAQQLVEDVLINSDCAVVSNVSVTGAAYASANSYGYFSGNGSSFPFQNGIILSTGRAVMAQGPNTSLLDDGGNIDWPGDADLEQALNIVGSINATILEFDFVPVGNKISFDYMLSSEEYHDNAPCNYSDGFAFLLKPAGSADGYQNLAVVPGTNIPVKVTSVRPTIPPPGGCPAQNPQYFDAFNGSEHPTNFNGQTKVMKAIADVIPGTTYHIKLVIADEGNYRYDSAIFIGGGSFDMVTDLGPDRLIANGNPLCAGEPYVLDATSAGADGYQWYKNGAILTGETNALYTATTPGTYTVEVAFSPTCNSEGEIVLEYAAPVALPPYTFLQCDEDADGLTDYYLNRIGLDLVGSMQGYTTLAFYETQADANDDVNQLPMGQDDVYYNTVANQVLYARVENEFGCQGIAQVTLGVPNYTAPTLAPVEVCDTDGVDDGYFSFNLNPVQQELLQGAPQGTTVDFFESLENALAFKDVLVLPYTNTVAGGQTIYAQLTNTAGCLDIVEVQLVVYSFGENMQDETVYMCDGQPITLNAGTGYTSYSWDTEPATTTQTLDITQPGEYTVTVTNIHNCEGSKTFTVLPSGRATNATFEINDFQGGRNTVTVVPQGIGTYEYSLDGVTWQESPVFSPLDLGEYTAYIRDINGCGPVLAKNFYVLDYPKYFTPNGDGIRDTWRIKYMERRPRVRVDIFDRYGKFIFSFRGNSIGWDGTFGGKNLPATDYWFVITLEDGREVKGHFAMIR</sequence>
<feature type="signal peptide" evidence="1">
    <location>
        <begin position="1"/>
        <end position="21"/>
    </location>
</feature>
<dbReference type="InterPro" id="IPR035986">
    <property type="entry name" value="PKD_dom_sf"/>
</dbReference>
<evidence type="ECO:0000313" key="3">
    <source>
        <dbReference type="Proteomes" id="UP000037755"/>
    </source>
</evidence>
<dbReference type="OrthoDB" id="9765926at2"/>
<proteinExistence type="predicted"/>
<dbReference type="NCBIfam" id="NF038133">
    <property type="entry name" value="choice_anch_L"/>
    <property type="match status" value="1"/>
</dbReference>
<comment type="caution">
    <text evidence="2">The sequence shown here is derived from an EMBL/GenBank/DDBJ whole genome shotgun (WGS) entry which is preliminary data.</text>
</comment>
<dbReference type="InterPro" id="IPR026341">
    <property type="entry name" value="T9SS_type_B"/>
</dbReference>
<evidence type="ECO:0008006" key="4">
    <source>
        <dbReference type="Google" id="ProtNLM"/>
    </source>
</evidence>
<dbReference type="Pfam" id="PF13585">
    <property type="entry name" value="CHU_C"/>
    <property type="match status" value="1"/>
</dbReference>
<name>A0A0M8MII9_9FLAO</name>
<organism evidence="2 3">
    <name type="scientific">Flavobacterium akiainvivens</name>
    <dbReference type="NCBI Taxonomy" id="1202724"/>
    <lineage>
        <taxon>Bacteria</taxon>
        <taxon>Pseudomonadati</taxon>
        <taxon>Bacteroidota</taxon>
        <taxon>Flavobacteriia</taxon>
        <taxon>Flavobacteriales</taxon>
        <taxon>Flavobacteriaceae</taxon>
        <taxon>Flavobacterium</taxon>
    </lineage>
</organism>
<dbReference type="NCBIfam" id="TIGR04131">
    <property type="entry name" value="Bac_Flav_CTERM"/>
    <property type="match status" value="1"/>
</dbReference>
<protein>
    <recommendedName>
        <fullName evidence="4">PKD domain-containing protein</fullName>
    </recommendedName>
</protein>
<dbReference type="AlphaFoldDB" id="A0A0M8MII9"/>
<reference evidence="2 3" key="1">
    <citation type="submission" date="2015-08" db="EMBL/GenBank/DDBJ databases">
        <title>Whole genome sequence of Flavobacterium akiainvivens IK-1T, from decaying Wikstroemia oahuensis, an endemic Hawaiian shrub.</title>
        <authorList>
            <person name="Wan X."/>
            <person name="Hou S."/>
            <person name="Saito J."/>
            <person name="Donachie S."/>
        </authorList>
    </citation>
    <scope>NUCLEOTIDE SEQUENCE [LARGE SCALE GENOMIC DNA]</scope>
    <source>
        <strain evidence="2 3">IK-1</strain>
    </source>
</reference>
<dbReference type="SUPFAM" id="SSF49299">
    <property type="entry name" value="PKD domain"/>
    <property type="match status" value="1"/>
</dbReference>
<evidence type="ECO:0000313" key="2">
    <source>
        <dbReference type="EMBL" id="KOS06278.1"/>
    </source>
</evidence>
<dbReference type="EMBL" id="LIYD01000005">
    <property type="protein sequence ID" value="KOS06278.1"/>
    <property type="molecule type" value="Genomic_DNA"/>
</dbReference>
<dbReference type="RefSeq" id="WP_054407775.1">
    <property type="nucleotide sequence ID" value="NZ_FOYA01000001.1"/>
</dbReference>